<organism evidence="2 3">
    <name type="scientific">Haemaphysalis longicornis</name>
    <name type="common">Bush tick</name>
    <dbReference type="NCBI Taxonomy" id="44386"/>
    <lineage>
        <taxon>Eukaryota</taxon>
        <taxon>Metazoa</taxon>
        <taxon>Ecdysozoa</taxon>
        <taxon>Arthropoda</taxon>
        <taxon>Chelicerata</taxon>
        <taxon>Arachnida</taxon>
        <taxon>Acari</taxon>
        <taxon>Parasitiformes</taxon>
        <taxon>Ixodida</taxon>
        <taxon>Ixodoidea</taxon>
        <taxon>Ixodidae</taxon>
        <taxon>Haemaphysalinae</taxon>
        <taxon>Haemaphysalis</taxon>
    </lineage>
</organism>
<keyword evidence="1" id="KW-0472">Membrane</keyword>
<keyword evidence="1" id="KW-0812">Transmembrane</keyword>
<comment type="caution">
    <text evidence="2">The sequence shown here is derived from an EMBL/GenBank/DDBJ whole genome shotgun (WGS) entry which is preliminary data.</text>
</comment>
<keyword evidence="3" id="KW-1185">Reference proteome</keyword>
<proteinExistence type="predicted"/>
<feature type="transmembrane region" description="Helical" evidence="1">
    <location>
        <begin position="48"/>
        <end position="75"/>
    </location>
</feature>
<keyword evidence="1" id="KW-1133">Transmembrane helix</keyword>
<name>A0A9J6GSV7_HAELO</name>
<sequence length="92" mass="9769">MPHAILFAAVAAVTFIAGIQQGYLATLKPVLVADYLGVQRVAMSWGLMGVAALPLTFCEPAIVGENLVIIVLTLLPAQNVGRIHVQLKLNAY</sequence>
<evidence type="ECO:0000313" key="3">
    <source>
        <dbReference type="Proteomes" id="UP000821853"/>
    </source>
</evidence>
<dbReference type="AlphaFoldDB" id="A0A9J6GSV7"/>
<dbReference type="EMBL" id="JABSTR010000008">
    <property type="protein sequence ID" value="KAH9377527.1"/>
    <property type="molecule type" value="Genomic_DNA"/>
</dbReference>
<accession>A0A9J6GSV7</accession>
<dbReference type="Proteomes" id="UP000821853">
    <property type="component" value="Unassembled WGS sequence"/>
</dbReference>
<evidence type="ECO:0000313" key="2">
    <source>
        <dbReference type="EMBL" id="KAH9377527.1"/>
    </source>
</evidence>
<dbReference type="VEuPathDB" id="VectorBase:HLOH_044361"/>
<evidence type="ECO:0000256" key="1">
    <source>
        <dbReference type="SAM" id="Phobius"/>
    </source>
</evidence>
<gene>
    <name evidence="2" type="ORF">HPB48_013038</name>
</gene>
<protein>
    <submittedName>
        <fullName evidence="2">Uncharacterized protein</fullName>
    </submittedName>
</protein>
<dbReference type="OrthoDB" id="6435476at2759"/>
<reference evidence="2 3" key="1">
    <citation type="journal article" date="2020" name="Cell">
        <title>Large-Scale Comparative Analyses of Tick Genomes Elucidate Their Genetic Diversity and Vector Capacities.</title>
        <authorList>
            <consortium name="Tick Genome and Microbiome Consortium (TIGMIC)"/>
            <person name="Jia N."/>
            <person name="Wang J."/>
            <person name="Shi W."/>
            <person name="Du L."/>
            <person name="Sun Y."/>
            <person name="Zhan W."/>
            <person name="Jiang J.F."/>
            <person name="Wang Q."/>
            <person name="Zhang B."/>
            <person name="Ji P."/>
            <person name="Bell-Sakyi L."/>
            <person name="Cui X.M."/>
            <person name="Yuan T.T."/>
            <person name="Jiang B.G."/>
            <person name="Yang W.F."/>
            <person name="Lam T.T."/>
            <person name="Chang Q.C."/>
            <person name="Ding S.J."/>
            <person name="Wang X.J."/>
            <person name="Zhu J.G."/>
            <person name="Ruan X.D."/>
            <person name="Zhao L."/>
            <person name="Wei J.T."/>
            <person name="Ye R.Z."/>
            <person name="Que T.C."/>
            <person name="Du C.H."/>
            <person name="Zhou Y.H."/>
            <person name="Cheng J.X."/>
            <person name="Dai P.F."/>
            <person name="Guo W.B."/>
            <person name="Han X.H."/>
            <person name="Huang E.J."/>
            <person name="Li L.F."/>
            <person name="Wei W."/>
            <person name="Gao Y.C."/>
            <person name="Liu J.Z."/>
            <person name="Shao H.Z."/>
            <person name="Wang X."/>
            <person name="Wang C.C."/>
            <person name="Yang T.C."/>
            <person name="Huo Q.B."/>
            <person name="Li W."/>
            <person name="Chen H.Y."/>
            <person name="Chen S.E."/>
            <person name="Zhou L.G."/>
            <person name="Ni X.B."/>
            <person name="Tian J.H."/>
            <person name="Sheng Y."/>
            <person name="Liu T."/>
            <person name="Pan Y.S."/>
            <person name="Xia L.Y."/>
            <person name="Li J."/>
            <person name="Zhao F."/>
            <person name="Cao W.C."/>
        </authorList>
    </citation>
    <scope>NUCLEOTIDE SEQUENCE [LARGE SCALE GENOMIC DNA]</scope>
    <source>
        <strain evidence="2">HaeL-2018</strain>
    </source>
</reference>